<gene>
    <name evidence="2" type="ORF">ACGRHZ_17845</name>
    <name evidence="1" type="ORF">THF1A12_120158</name>
</gene>
<dbReference type="EMBL" id="CAKMUD010000024">
    <property type="protein sequence ID" value="CAH1573865.1"/>
    <property type="molecule type" value="Genomic_DNA"/>
</dbReference>
<sequence>MNKTIKQCDNDLLALDAADKLNDAVKSELEQFESVDSSELLGKAAKLIMTGNLTLEGLGISPKLFEHIKQLDMLNSVARDKLRSRINLEKSQLEQGGAS</sequence>
<proteinExistence type="predicted"/>
<evidence type="ECO:0000313" key="2">
    <source>
        <dbReference type="EMBL" id="MFH0273138.1"/>
    </source>
</evidence>
<comment type="caution">
    <text evidence="1">The sequence shown here is derived from an EMBL/GenBank/DDBJ whole genome shotgun (WGS) entry which is preliminary data.</text>
</comment>
<dbReference type="RefSeq" id="WP_038882327.1">
    <property type="nucleotide sequence ID" value="NZ_CAKMTZ010000035.1"/>
</dbReference>
<evidence type="ECO:0000313" key="1">
    <source>
        <dbReference type="EMBL" id="CAH1573865.1"/>
    </source>
</evidence>
<protein>
    <submittedName>
        <fullName evidence="1">Uncharacterized protein</fullName>
    </submittedName>
</protein>
<dbReference type="EMBL" id="JBIHSE010000002">
    <property type="protein sequence ID" value="MFH0273138.1"/>
    <property type="molecule type" value="Genomic_DNA"/>
</dbReference>
<reference evidence="1" key="1">
    <citation type="submission" date="2022-01" db="EMBL/GenBank/DDBJ databases">
        <authorList>
            <person name="Lagorce A."/>
        </authorList>
    </citation>
    <scope>NUCLEOTIDE SEQUENCE</scope>
    <source>
        <strain evidence="1">Th15_F1_A12</strain>
    </source>
</reference>
<dbReference type="Proteomes" id="UP001607221">
    <property type="component" value="Unassembled WGS sequence"/>
</dbReference>
<name>A0AAU9QGG5_9VIBR</name>
<evidence type="ECO:0000313" key="4">
    <source>
        <dbReference type="Proteomes" id="UP001607221"/>
    </source>
</evidence>
<dbReference type="Proteomes" id="UP001295462">
    <property type="component" value="Unassembled WGS sequence"/>
</dbReference>
<evidence type="ECO:0000313" key="3">
    <source>
        <dbReference type="Proteomes" id="UP001295462"/>
    </source>
</evidence>
<reference evidence="2 4" key="2">
    <citation type="submission" date="2024-10" db="EMBL/GenBank/DDBJ databases">
        <authorList>
            <person name="Yibar A."/>
            <person name="Saticioglu I.B."/>
            <person name="Duman M."/>
            <person name="Ajmi N."/>
            <person name="Gurler F."/>
            <person name="Ay H."/>
            <person name="Onuk E."/>
            <person name="Guler S."/>
            <person name="Romalde J.L."/>
        </authorList>
    </citation>
    <scope>NUCLEOTIDE SEQUENCE [LARGE SCALE GENOMIC DNA]</scope>
    <source>
        <strain evidence="2 4">1-TCBS-A</strain>
    </source>
</reference>
<accession>A0AAU9QGG5</accession>
<keyword evidence="4" id="KW-1185">Reference proteome</keyword>
<dbReference type="AlphaFoldDB" id="A0AAU9QGG5"/>
<organism evidence="1 3">
    <name type="scientific">Vibrio jasicida</name>
    <dbReference type="NCBI Taxonomy" id="766224"/>
    <lineage>
        <taxon>Bacteria</taxon>
        <taxon>Pseudomonadati</taxon>
        <taxon>Pseudomonadota</taxon>
        <taxon>Gammaproteobacteria</taxon>
        <taxon>Vibrionales</taxon>
        <taxon>Vibrionaceae</taxon>
        <taxon>Vibrio</taxon>
    </lineage>
</organism>